<dbReference type="Proteomes" id="UP000279422">
    <property type="component" value="Unassembled WGS sequence"/>
</dbReference>
<comment type="caution">
    <text evidence="2">The sequence shown here is derived from an EMBL/GenBank/DDBJ whole genome shotgun (WGS) entry which is preliminary data.</text>
</comment>
<dbReference type="SUPFAM" id="SSF103378">
    <property type="entry name" value="2-methylcitrate dehydratase PrpD"/>
    <property type="match status" value="1"/>
</dbReference>
<name>A0A497E176_UNCAE</name>
<evidence type="ECO:0000259" key="1">
    <source>
        <dbReference type="Pfam" id="PF03972"/>
    </source>
</evidence>
<dbReference type="Pfam" id="PF03972">
    <property type="entry name" value="MmgE_PrpD_N"/>
    <property type="match status" value="1"/>
</dbReference>
<evidence type="ECO:0000313" key="2">
    <source>
        <dbReference type="EMBL" id="RLE06631.1"/>
    </source>
</evidence>
<dbReference type="AlphaFoldDB" id="A0A497E176"/>
<protein>
    <submittedName>
        <fullName evidence="2">MmgE/PrpD family protein</fullName>
    </submittedName>
</protein>
<dbReference type="InterPro" id="IPR045336">
    <property type="entry name" value="MmgE_PrpD_N"/>
</dbReference>
<reference evidence="2 3" key="1">
    <citation type="submission" date="2018-06" db="EMBL/GenBank/DDBJ databases">
        <title>Extensive metabolic versatility and redundancy in microbially diverse, dynamic hydrothermal sediments.</title>
        <authorList>
            <person name="Dombrowski N."/>
            <person name="Teske A."/>
            <person name="Baker B.J."/>
        </authorList>
    </citation>
    <scope>NUCLEOTIDE SEQUENCE [LARGE SCALE GENOMIC DNA]</scope>
    <source>
        <strain evidence="2">B47_G16</strain>
    </source>
</reference>
<sequence length="114" mass="11924">MDGNEIAARFIRSTCWNKLSKAVQHKVKMCLVDIVAATVGGVLTPVSDITATYAAGAWKGNEATILLHDRRASAAGAAFANAYTANALDCDDGAKYTRGHVGVQVFPTALAVAE</sequence>
<dbReference type="Gene3D" id="1.10.4100.10">
    <property type="entry name" value="2-methylcitrate dehydratase PrpD"/>
    <property type="match status" value="1"/>
</dbReference>
<accession>A0A497E176</accession>
<dbReference type="GO" id="GO:0016829">
    <property type="term" value="F:lyase activity"/>
    <property type="evidence" value="ECO:0007669"/>
    <property type="project" value="InterPro"/>
</dbReference>
<organism evidence="2 3">
    <name type="scientific">Aerophobetes bacterium</name>
    <dbReference type="NCBI Taxonomy" id="2030807"/>
    <lineage>
        <taxon>Bacteria</taxon>
        <taxon>Candidatus Aerophobota</taxon>
    </lineage>
</organism>
<evidence type="ECO:0000313" key="3">
    <source>
        <dbReference type="Proteomes" id="UP000279422"/>
    </source>
</evidence>
<dbReference type="InterPro" id="IPR042183">
    <property type="entry name" value="MmgE/PrpD_sf_1"/>
</dbReference>
<feature type="domain" description="MmgE/PrpD N-terminal" evidence="1">
    <location>
        <begin position="8"/>
        <end position="114"/>
    </location>
</feature>
<dbReference type="EMBL" id="QMPZ01000242">
    <property type="protein sequence ID" value="RLE06631.1"/>
    <property type="molecule type" value="Genomic_DNA"/>
</dbReference>
<feature type="non-terminal residue" evidence="2">
    <location>
        <position position="114"/>
    </location>
</feature>
<dbReference type="InterPro" id="IPR036148">
    <property type="entry name" value="MmgE/PrpD_sf"/>
</dbReference>
<proteinExistence type="predicted"/>
<gene>
    <name evidence="2" type="ORF">DRJ00_09440</name>
</gene>